<evidence type="ECO:0000256" key="1">
    <source>
        <dbReference type="SAM" id="MobiDB-lite"/>
    </source>
</evidence>
<accession>A0ABS1D9W2</accession>
<reference evidence="2 3" key="1">
    <citation type="journal article" date="2020" name="Microorganisms">
        <title>Osmotic Adaptation and Compatible Solute Biosynthesis of Phototrophic Bacteria as Revealed from Genome Analyses.</title>
        <authorList>
            <person name="Imhoff J.F."/>
            <person name="Rahn T."/>
            <person name="Kunzel S."/>
            <person name="Keller A."/>
            <person name="Neulinger S.C."/>
        </authorList>
    </citation>
    <scope>NUCLEOTIDE SEQUENCE [LARGE SCALE GENOMIC DNA]</scope>
    <source>
        <strain evidence="2 3">DSM 9895</strain>
    </source>
</reference>
<keyword evidence="3" id="KW-1185">Reference proteome</keyword>
<proteinExistence type="predicted"/>
<evidence type="ECO:0000313" key="3">
    <source>
        <dbReference type="Proteomes" id="UP001296873"/>
    </source>
</evidence>
<protein>
    <submittedName>
        <fullName evidence="2">Uncharacterized protein</fullName>
    </submittedName>
</protein>
<feature type="region of interest" description="Disordered" evidence="1">
    <location>
        <begin position="64"/>
        <end position="88"/>
    </location>
</feature>
<gene>
    <name evidence="2" type="ORF">CKO28_02965</name>
</gene>
<dbReference type="Proteomes" id="UP001296873">
    <property type="component" value="Unassembled WGS sequence"/>
</dbReference>
<organism evidence="2 3">
    <name type="scientific">Rhodovibrio sodomensis</name>
    <dbReference type="NCBI Taxonomy" id="1088"/>
    <lineage>
        <taxon>Bacteria</taxon>
        <taxon>Pseudomonadati</taxon>
        <taxon>Pseudomonadota</taxon>
        <taxon>Alphaproteobacteria</taxon>
        <taxon>Rhodospirillales</taxon>
        <taxon>Rhodovibrionaceae</taxon>
        <taxon>Rhodovibrio</taxon>
    </lineage>
</organism>
<evidence type="ECO:0000313" key="2">
    <source>
        <dbReference type="EMBL" id="MBK1667004.1"/>
    </source>
</evidence>
<dbReference type="RefSeq" id="WP_200339064.1">
    <property type="nucleotide sequence ID" value="NZ_NRRL01000003.1"/>
</dbReference>
<feature type="compositionally biased region" description="Basic residues" evidence="1">
    <location>
        <begin position="74"/>
        <end position="88"/>
    </location>
</feature>
<sequence>MPSLYASKTNEEVRPTEPPSAHIAAAGLAACLARELAPADLPEDAVLGAPVSCDRHAAYTVMADPDLTAPRNRQERRRLRKTGQARRA</sequence>
<comment type="caution">
    <text evidence="2">The sequence shown here is derived from an EMBL/GenBank/DDBJ whole genome shotgun (WGS) entry which is preliminary data.</text>
</comment>
<name>A0ABS1D9W2_9PROT</name>
<dbReference type="EMBL" id="NRRL01000003">
    <property type="protein sequence ID" value="MBK1667004.1"/>
    <property type="molecule type" value="Genomic_DNA"/>
</dbReference>